<sequence length="40" mass="4610">MGNICGQSALIWILYVLQPQMLSHMFTFSVHKHHIVSIID</sequence>
<organism evidence="1">
    <name type="scientific">Arundo donax</name>
    <name type="common">Giant reed</name>
    <name type="synonym">Donax arundinaceus</name>
    <dbReference type="NCBI Taxonomy" id="35708"/>
    <lineage>
        <taxon>Eukaryota</taxon>
        <taxon>Viridiplantae</taxon>
        <taxon>Streptophyta</taxon>
        <taxon>Embryophyta</taxon>
        <taxon>Tracheophyta</taxon>
        <taxon>Spermatophyta</taxon>
        <taxon>Magnoliopsida</taxon>
        <taxon>Liliopsida</taxon>
        <taxon>Poales</taxon>
        <taxon>Poaceae</taxon>
        <taxon>PACMAD clade</taxon>
        <taxon>Arundinoideae</taxon>
        <taxon>Arundineae</taxon>
        <taxon>Arundo</taxon>
    </lineage>
</organism>
<reference evidence="1" key="1">
    <citation type="submission" date="2014-09" db="EMBL/GenBank/DDBJ databases">
        <authorList>
            <person name="Magalhaes I.L.F."/>
            <person name="Oliveira U."/>
            <person name="Santos F.R."/>
            <person name="Vidigal T.H.D.A."/>
            <person name="Brescovit A.D."/>
            <person name="Santos A.J."/>
        </authorList>
    </citation>
    <scope>NUCLEOTIDE SEQUENCE</scope>
    <source>
        <tissue evidence="1">Shoot tissue taken approximately 20 cm above the soil surface</tissue>
    </source>
</reference>
<name>A0A0A9B8S6_ARUDO</name>
<protein>
    <submittedName>
        <fullName evidence="1">Uncharacterized protein</fullName>
    </submittedName>
</protein>
<evidence type="ECO:0000313" key="1">
    <source>
        <dbReference type="EMBL" id="JAD60394.1"/>
    </source>
</evidence>
<dbReference type="AlphaFoldDB" id="A0A0A9B8S6"/>
<proteinExistence type="predicted"/>
<dbReference type="EMBL" id="GBRH01237501">
    <property type="protein sequence ID" value="JAD60394.1"/>
    <property type="molecule type" value="Transcribed_RNA"/>
</dbReference>
<accession>A0A0A9B8S6</accession>
<reference evidence="1" key="2">
    <citation type="journal article" date="2015" name="Data Brief">
        <title>Shoot transcriptome of the giant reed, Arundo donax.</title>
        <authorList>
            <person name="Barrero R.A."/>
            <person name="Guerrero F.D."/>
            <person name="Moolhuijzen P."/>
            <person name="Goolsby J.A."/>
            <person name="Tidwell J."/>
            <person name="Bellgard S.E."/>
            <person name="Bellgard M.I."/>
        </authorList>
    </citation>
    <scope>NUCLEOTIDE SEQUENCE</scope>
    <source>
        <tissue evidence="1">Shoot tissue taken approximately 20 cm above the soil surface</tissue>
    </source>
</reference>